<proteinExistence type="predicted"/>
<dbReference type="EMBL" id="CP067977">
    <property type="protein sequence ID" value="QQQ19685.1"/>
    <property type="molecule type" value="Genomic_DNA"/>
</dbReference>
<dbReference type="Pfam" id="PF11985">
    <property type="entry name" value="Phage_Mu_Gp27"/>
    <property type="match status" value="1"/>
</dbReference>
<sequence length="186" mass="20651">MARRPERPSSIDRLPEEIRAEVGRLRVQGRTIDEILDHLKTMDVDVSRSALGRHVKRMSTARERMKHSREMSIALVSQFGDQPDNQLARLNLELMHGVVMQTIMATAEDEDGEAQPVTFTPEDARFLADALAKLASAEKINADRTLKLKAEAAKEAATAVEKVAKREGLSPETIALLRSEILGVKT</sequence>
<protein>
    <submittedName>
        <fullName evidence="1">DUF3486 family protein</fullName>
    </submittedName>
</protein>
<dbReference type="Proteomes" id="UP000595448">
    <property type="component" value="Chromosome"/>
</dbReference>
<dbReference type="RefSeq" id="WP_201104036.1">
    <property type="nucleotide sequence ID" value="NZ_CP067977.1"/>
</dbReference>
<gene>
    <name evidence="1" type="ORF">JIP62_06250</name>
</gene>
<keyword evidence="2" id="KW-1185">Reference proteome</keyword>
<evidence type="ECO:0000313" key="2">
    <source>
        <dbReference type="Proteomes" id="UP000595448"/>
    </source>
</evidence>
<dbReference type="InterPro" id="IPR021874">
    <property type="entry name" value="Phage_Mu_Gp27"/>
</dbReference>
<accession>A0ABX7BQ45</accession>
<evidence type="ECO:0000313" key="1">
    <source>
        <dbReference type="EMBL" id="QQQ19685.1"/>
    </source>
</evidence>
<organism evidence="1 2">
    <name type="scientific">Brevundimonas vitisensis</name>
    <dbReference type="NCBI Taxonomy" id="2800818"/>
    <lineage>
        <taxon>Bacteria</taxon>
        <taxon>Pseudomonadati</taxon>
        <taxon>Pseudomonadota</taxon>
        <taxon>Alphaproteobacteria</taxon>
        <taxon>Caulobacterales</taxon>
        <taxon>Caulobacteraceae</taxon>
        <taxon>Brevundimonas</taxon>
    </lineage>
</organism>
<reference evidence="1 2" key="1">
    <citation type="submission" date="2021-01" db="EMBL/GenBank/DDBJ databases">
        <title>Brevundimonas vitis sp. nov., an bacterium isolated from grape (Vitis vinifera).</title>
        <authorList>
            <person name="Jiang L."/>
            <person name="Lee J."/>
        </authorList>
    </citation>
    <scope>NUCLEOTIDE SEQUENCE [LARGE SCALE GENOMIC DNA]</scope>
    <source>
        <strain evidence="1 2">GRTSA-9</strain>
    </source>
</reference>
<name>A0ABX7BQ45_9CAUL</name>